<dbReference type="EMBL" id="PEZH01000001">
    <property type="protein sequence ID" value="PIS15423.1"/>
    <property type="molecule type" value="Genomic_DNA"/>
</dbReference>
<dbReference type="InterPro" id="IPR051720">
    <property type="entry name" value="rRNA_MeTrfase/Polyamine_Synth"/>
</dbReference>
<evidence type="ECO:0000313" key="2">
    <source>
        <dbReference type="EMBL" id="PIS15423.1"/>
    </source>
</evidence>
<dbReference type="PROSITE" id="PS00092">
    <property type="entry name" value="N6_MTASE"/>
    <property type="match status" value="1"/>
</dbReference>
<accession>A0A2H0WS06</accession>
<dbReference type="GO" id="GO:0032259">
    <property type="term" value="P:methylation"/>
    <property type="evidence" value="ECO:0007669"/>
    <property type="project" value="InterPro"/>
</dbReference>
<dbReference type="SUPFAM" id="SSF53335">
    <property type="entry name" value="S-adenosyl-L-methionine-dependent methyltransferases"/>
    <property type="match status" value="1"/>
</dbReference>
<organism evidence="2 3">
    <name type="scientific">Candidatus Shapirobacteria bacterium CG09_land_8_20_14_0_10_38_17</name>
    <dbReference type="NCBI Taxonomy" id="1974884"/>
    <lineage>
        <taxon>Bacteria</taxon>
        <taxon>Candidatus Shapironibacteriota</taxon>
    </lineage>
</organism>
<gene>
    <name evidence="2" type="ORF">COT63_00020</name>
</gene>
<proteinExistence type="predicted"/>
<dbReference type="Gene3D" id="3.40.50.150">
    <property type="entry name" value="Vaccinia Virus protein VP39"/>
    <property type="match status" value="1"/>
</dbReference>
<dbReference type="InterPro" id="IPR002723">
    <property type="entry name" value="BpsA_C"/>
</dbReference>
<feature type="domain" description="N(4)-bis(aminopropyl)spermidine synthase C-terminal" evidence="1">
    <location>
        <begin position="99"/>
        <end position="299"/>
    </location>
</feature>
<protein>
    <recommendedName>
        <fullName evidence="1">N(4)-bis(aminopropyl)spermidine synthase C-terminal domain-containing protein</fullName>
    </recommendedName>
</protein>
<dbReference type="Proteomes" id="UP000231282">
    <property type="component" value="Unassembled WGS sequence"/>
</dbReference>
<dbReference type="PANTHER" id="PTHR23290">
    <property type="entry name" value="RRNA N6-ADENOSINE-METHYLTRANSFERASE METTL5"/>
    <property type="match status" value="1"/>
</dbReference>
<evidence type="ECO:0000259" key="1">
    <source>
        <dbReference type="Pfam" id="PF01861"/>
    </source>
</evidence>
<name>A0A2H0WS06_9BACT</name>
<evidence type="ECO:0000313" key="3">
    <source>
        <dbReference type="Proteomes" id="UP000231282"/>
    </source>
</evidence>
<dbReference type="Pfam" id="PF01861">
    <property type="entry name" value="BpsA_C"/>
    <property type="match status" value="1"/>
</dbReference>
<dbReference type="GO" id="GO:0008168">
    <property type="term" value="F:methyltransferase activity"/>
    <property type="evidence" value="ECO:0007669"/>
    <property type="project" value="InterPro"/>
</dbReference>
<comment type="caution">
    <text evidence="2">The sequence shown here is derived from an EMBL/GenBank/DDBJ whole genome shotgun (WGS) entry which is preliminary data.</text>
</comment>
<dbReference type="GO" id="GO:0006596">
    <property type="term" value="P:polyamine biosynthetic process"/>
    <property type="evidence" value="ECO:0007669"/>
    <property type="project" value="TreeGrafter"/>
</dbReference>
<dbReference type="PANTHER" id="PTHR23290:SF0">
    <property type="entry name" value="RRNA N6-ADENOSINE-METHYLTRANSFERASE METTL5"/>
    <property type="match status" value="1"/>
</dbReference>
<dbReference type="InterPro" id="IPR002052">
    <property type="entry name" value="DNA_methylase_N6_adenine_CS"/>
</dbReference>
<dbReference type="AlphaFoldDB" id="A0A2H0WS06"/>
<sequence>MDFQLKDVAQNVGLKPAQVGGLIYLLLQGSIDNQDLIRRTGLSRSILTDFKKSIASFLAKSSSVTALNKEGQVLFRQLSLRPFDWQSYWVKSYPQVLEEVFEKYSNQRPKTKRNWDQFRATKETVFERALLLKSRGDIFGRRLLFIGDADLTSVVAAMFKEAKRIFVVDVDEEVLRLIAKISKEEKLSIETFKYDVRKSLHPHLLNIFDTVFTDPPYTEMGIKLFLSRAIETLELKPSSALYFCYGQSARAQERSLGIQKIVTDMGFLIEERLSKFNRYLGAASIGSTSALYINSITKKIKPAIPGKFTGKIYTWERGEKV</sequence>
<dbReference type="InterPro" id="IPR029063">
    <property type="entry name" value="SAM-dependent_MTases_sf"/>
</dbReference>
<reference evidence="3" key="1">
    <citation type="submission" date="2017-09" db="EMBL/GenBank/DDBJ databases">
        <title>Depth-based differentiation of microbial function through sediment-hosted aquifers and enrichment of novel symbionts in the deep terrestrial subsurface.</title>
        <authorList>
            <person name="Probst A.J."/>
            <person name="Ladd B."/>
            <person name="Jarett J.K."/>
            <person name="Geller-Mcgrath D.E."/>
            <person name="Sieber C.M.K."/>
            <person name="Emerson J.B."/>
            <person name="Anantharaman K."/>
            <person name="Thomas B.C."/>
            <person name="Malmstrom R."/>
            <person name="Stieglmeier M."/>
            <person name="Klingl A."/>
            <person name="Woyke T."/>
            <person name="Ryan C.M."/>
            <person name="Banfield J.F."/>
        </authorList>
    </citation>
    <scope>NUCLEOTIDE SEQUENCE [LARGE SCALE GENOMIC DNA]</scope>
</reference>
<dbReference type="GO" id="GO:0003676">
    <property type="term" value="F:nucleic acid binding"/>
    <property type="evidence" value="ECO:0007669"/>
    <property type="project" value="InterPro"/>
</dbReference>